<evidence type="ECO:0000256" key="2">
    <source>
        <dbReference type="ARBA" id="ARBA00022525"/>
    </source>
</evidence>
<dbReference type="SUPFAM" id="SSF49842">
    <property type="entry name" value="TNF-like"/>
    <property type="match status" value="1"/>
</dbReference>
<keyword evidence="4 13" id="KW-0732">Signal</keyword>
<proteinExistence type="inferred from homology"/>
<evidence type="ECO:0000256" key="8">
    <source>
        <dbReference type="ARBA" id="ARBA00038198"/>
    </source>
</evidence>
<dbReference type="InterPro" id="IPR052136">
    <property type="entry name" value="Adipolin/Erythroferrone-rel"/>
</dbReference>
<dbReference type="PANTHER" id="PTHR24019">
    <property type="entry name" value="ADIPOLIN"/>
    <property type="match status" value="1"/>
</dbReference>
<keyword evidence="6" id="KW-0325">Glycoprotein</keyword>
<evidence type="ECO:0000256" key="3">
    <source>
        <dbReference type="ARBA" id="ARBA00022702"/>
    </source>
</evidence>
<evidence type="ECO:0000256" key="7">
    <source>
        <dbReference type="ARBA" id="ARBA00023278"/>
    </source>
</evidence>
<evidence type="ECO:0000256" key="4">
    <source>
        <dbReference type="ARBA" id="ARBA00022729"/>
    </source>
</evidence>
<dbReference type="AlphaFoldDB" id="A0A7J8FQQ7"/>
<organism evidence="15 16">
    <name type="scientific">Molossus molossus</name>
    <name type="common">Pallas' mastiff bat</name>
    <name type="synonym">Vespertilio molossus</name>
    <dbReference type="NCBI Taxonomy" id="27622"/>
    <lineage>
        <taxon>Eukaryota</taxon>
        <taxon>Metazoa</taxon>
        <taxon>Chordata</taxon>
        <taxon>Craniata</taxon>
        <taxon>Vertebrata</taxon>
        <taxon>Euteleostomi</taxon>
        <taxon>Mammalia</taxon>
        <taxon>Eutheria</taxon>
        <taxon>Laurasiatheria</taxon>
        <taxon>Chiroptera</taxon>
        <taxon>Yangochiroptera</taxon>
        <taxon>Molossidae</taxon>
        <taxon>Molossus</taxon>
    </lineage>
</organism>
<dbReference type="OrthoDB" id="6360045at2759"/>
<dbReference type="FunFam" id="2.60.120.40:FF:000024">
    <property type="entry name" value="erythroferrone isoform X2"/>
    <property type="match status" value="1"/>
</dbReference>
<dbReference type="EMBL" id="JACASF010000011">
    <property type="protein sequence ID" value="KAF6450103.1"/>
    <property type="molecule type" value="Genomic_DNA"/>
</dbReference>
<dbReference type="InterPro" id="IPR008983">
    <property type="entry name" value="Tumour_necrosis_fac-like_dom"/>
</dbReference>
<evidence type="ECO:0000256" key="6">
    <source>
        <dbReference type="ARBA" id="ARBA00023180"/>
    </source>
</evidence>
<comment type="similarity">
    <text evidence="8">Belongs to the adipolin/erythroferrone family.</text>
</comment>
<evidence type="ECO:0000256" key="10">
    <source>
        <dbReference type="ARBA" id="ARBA00081312"/>
    </source>
</evidence>
<evidence type="ECO:0000256" key="5">
    <source>
        <dbReference type="ARBA" id="ARBA00023157"/>
    </source>
</evidence>
<keyword evidence="5" id="KW-1015">Disulfide bond</keyword>
<comment type="caution">
    <text evidence="15">The sequence shown here is derived from an EMBL/GenBank/DDBJ whole genome shotgun (WGS) entry which is preliminary data.</text>
</comment>
<evidence type="ECO:0000313" key="15">
    <source>
        <dbReference type="EMBL" id="KAF6450103.1"/>
    </source>
</evidence>
<feature type="domain" description="C1q" evidence="14">
    <location>
        <begin position="162"/>
        <end position="319"/>
    </location>
</feature>
<feature type="chain" id="PRO_5029509230" description="Erythroferrone" evidence="13">
    <location>
        <begin position="22"/>
        <end position="319"/>
    </location>
</feature>
<protein>
    <recommendedName>
        <fullName evidence="9">Erythroferrone</fullName>
    </recommendedName>
    <alternativeName>
        <fullName evidence="11">Complement C1q tumor necrosis factor-related protein 15</fullName>
    </alternativeName>
    <alternativeName>
        <fullName evidence="10">Myonectin</fullName>
    </alternativeName>
</protein>
<dbReference type="GO" id="GO:0005615">
    <property type="term" value="C:extracellular space"/>
    <property type="evidence" value="ECO:0007669"/>
    <property type="project" value="TreeGrafter"/>
</dbReference>
<dbReference type="GO" id="GO:0046628">
    <property type="term" value="P:positive regulation of insulin receptor signaling pathway"/>
    <property type="evidence" value="ECO:0007669"/>
    <property type="project" value="TreeGrafter"/>
</dbReference>
<feature type="compositionally biased region" description="Basic residues" evidence="12">
    <location>
        <begin position="76"/>
        <end position="89"/>
    </location>
</feature>
<evidence type="ECO:0000256" key="11">
    <source>
        <dbReference type="ARBA" id="ARBA00082823"/>
    </source>
</evidence>
<dbReference type="FunCoup" id="A0A7J8FQQ7">
    <property type="interactions" value="3"/>
</dbReference>
<name>A0A7J8FQQ7_MOLMO</name>
<dbReference type="GO" id="GO:0005179">
    <property type="term" value="F:hormone activity"/>
    <property type="evidence" value="ECO:0007669"/>
    <property type="project" value="UniProtKB-KW"/>
</dbReference>
<dbReference type="PROSITE" id="PS50871">
    <property type="entry name" value="C1Q"/>
    <property type="match status" value="1"/>
</dbReference>
<dbReference type="Gene3D" id="2.60.120.40">
    <property type="match status" value="1"/>
</dbReference>
<evidence type="ECO:0000259" key="14">
    <source>
        <dbReference type="PROSITE" id="PS50871"/>
    </source>
</evidence>
<feature type="region of interest" description="Disordered" evidence="12">
    <location>
        <begin position="24"/>
        <end position="58"/>
    </location>
</feature>
<feature type="signal peptide" evidence="13">
    <location>
        <begin position="1"/>
        <end position="21"/>
    </location>
</feature>
<evidence type="ECO:0000256" key="13">
    <source>
        <dbReference type="SAM" id="SignalP"/>
    </source>
</evidence>
<dbReference type="PANTHER" id="PTHR24019:SF11">
    <property type="entry name" value="ERYTHROFERRONE"/>
    <property type="match status" value="1"/>
</dbReference>
<evidence type="ECO:0000256" key="9">
    <source>
        <dbReference type="ARBA" id="ARBA00070142"/>
    </source>
</evidence>
<keyword evidence="7" id="KW-0379">Hydroxylation</keyword>
<evidence type="ECO:0000256" key="1">
    <source>
        <dbReference type="ARBA" id="ARBA00004613"/>
    </source>
</evidence>
<dbReference type="GO" id="GO:0046326">
    <property type="term" value="P:positive regulation of D-glucose import"/>
    <property type="evidence" value="ECO:0007669"/>
    <property type="project" value="TreeGrafter"/>
</dbReference>
<gene>
    <name evidence="15" type="ORF">HJG59_004603</name>
</gene>
<keyword evidence="2" id="KW-0964">Secreted</keyword>
<feature type="region of interest" description="Disordered" evidence="12">
    <location>
        <begin position="75"/>
        <end position="109"/>
    </location>
</feature>
<dbReference type="GO" id="GO:0045721">
    <property type="term" value="P:negative regulation of gluconeogenesis"/>
    <property type="evidence" value="ECO:0007669"/>
    <property type="project" value="TreeGrafter"/>
</dbReference>
<reference evidence="15 16" key="1">
    <citation type="journal article" date="2020" name="Nature">
        <title>Six reference-quality genomes reveal evolution of bat adaptations.</title>
        <authorList>
            <person name="Jebb D."/>
            <person name="Huang Z."/>
            <person name="Pippel M."/>
            <person name="Hughes G.M."/>
            <person name="Lavrichenko K."/>
            <person name="Devanna P."/>
            <person name="Winkler S."/>
            <person name="Jermiin L.S."/>
            <person name="Skirmuntt E.C."/>
            <person name="Katzourakis A."/>
            <person name="Burkitt-Gray L."/>
            <person name="Ray D.A."/>
            <person name="Sullivan K.A.M."/>
            <person name="Roscito J.G."/>
            <person name="Kirilenko B.M."/>
            <person name="Davalos L.M."/>
            <person name="Corthals A.P."/>
            <person name="Power M.L."/>
            <person name="Jones G."/>
            <person name="Ransome R.D."/>
            <person name="Dechmann D.K.N."/>
            <person name="Locatelli A.G."/>
            <person name="Puechmaille S.J."/>
            <person name="Fedrigo O."/>
            <person name="Jarvis E.D."/>
            <person name="Hiller M."/>
            <person name="Vernes S.C."/>
            <person name="Myers E.W."/>
            <person name="Teeling E.C."/>
        </authorList>
    </citation>
    <scope>NUCLEOTIDE SEQUENCE [LARGE SCALE GENOMIC DNA]</scope>
    <source>
        <strain evidence="15">MMolMol1</strain>
        <tissue evidence="15">Muscle</tissue>
    </source>
</reference>
<keyword evidence="3" id="KW-0372">Hormone</keyword>
<evidence type="ECO:0000256" key="12">
    <source>
        <dbReference type="SAM" id="MobiDB-lite"/>
    </source>
</evidence>
<comment type="subcellular location">
    <subcellularLocation>
        <location evidence="1">Secreted</location>
    </subcellularLocation>
</comment>
<feature type="compositionally biased region" description="Low complexity" evidence="12">
    <location>
        <begin position="92"/>
        <end position="109"/>
    </location>
</feature>
<accession>A0A7J8FQQ7</accession>
<sequence length="319" mass="34046">MASAGARLLLVCASLLAAAAASTAGLGSGDPAEPAGPLESYASPASLPEPAAGGEPTLSPWETWMAFLRHSDKGVNAKKKHRSKGRKSKLGLLEPSESPVPSSSPSPLLSSEELMKEFRQLLKGLVPQDEHAEQGPAPEDEEEPEASTVVVVRLAEVLASSVRTVEAAFQCRLRQNLSVERRSLQELGGYYLPDGEGAFHRGLGLNLTSGQYTAPVAGFYALAATLHVALPDHRRLDLMRPRFRDRLRLLICVQSQCNLNASLETVMGLQSSSELFTISVNGVLYLQTRQYASVFLDNASSSAVTVYGGSQFSAVLLGN</sequence>
<evidence type="ECO:0000313" key="16">
    <source>
        <dbReference type="Proteomes" id="UP000550707"/>
    </source>
</evidence>
<dbReference type="Proteomes" id="UP000550707">
    <property type="component" value="Unassembled WGS sequence"/>
</dbReference>
<keyword evidence="16" id="KW-1185">Reference proteome</keyword>
<dbReference type="InterPro" id="IPR001073">
    <property type="entry name" value="C1q_dom"/>
</dbReference>
<dbReference type="InParanoid" id="A0A7J8FQQ7"/>